<accession>A0A091E6S2</accession>
<dbReference type="EMBL" id="KN120510">
    <property type="protein sequence ID" value="KFO38473.1"/>
    <property type="molecule type" value="Genomic_DNA"/>
</dbReference>
<dbReference type="Proteomes" id="UP000028990">
    <property type="component" value="Unassembled WGS sequence"/>
</dbReference>
<gene>
    <name evidence="1" type="ORF">H920_00122</name>
</gene>
<evidence type="ECO:0000313" key="2">
    <source>
        <dbReference type="Proteomes" id="UP000028990"/>
    </source>
</evidence>
<dbReference type="AlphaFoldDB" id="A0A091E6S2"/>
<evidence type="ECO:0000313" key="1">
    <source>
        <dbReference type="EMBL" id="KFO38473.1"/>
    </source>
</evidence>
<proteinExistence type="predicted"/>
<organism evidence="1 2">
    <name type="scientific">Fukomys damarensis</name>
    <name type="common">Damaraland mole rat</name>
    <name type="synonym">Cryptomys damarensis</name>
    <dbReference type="NCBI Taxonomy" id="885580"/>
    <lineage>
        <taxon>Eukaryota</taxon>
        <taxon>Metazoa</taxon>
        <taxon>Chordata</taxon>
        <taxon>Craniata</taxon>
        <taxon>Vertebrata</taxon>
        <taxon>Euteleostomi</taxon>
        <taxon>Mammalia</taxon>
        <taxon>Eutheria</taxon>
        <taxon>Euarchontoglires</taxon>
        <taxon>Glires</taxon>
        <taxon>Rodentia</taxon>
        <taxon>Hystricomorpha</taxon>
        <taxon>Bathyergidae</taxon>
        <taxon>Fukomys</taxon>
    </lineage>
</organism>
<reference evidence="1 2" key="1">
    <citation type="submission" date="2013-11" db="EMBL/GenBank/DDBJ databases">
        <title>The Damaraland mole rat (Fukomys damarensis) genome and evolution of African mole rats.</title>
        <authorList>
            <person name="Gladyshev V.N."/>
            <person name="Fang X."/>
        </authorList>
    </citation>
    <scope>NUCLEOTIDE SEQUENCE [LARGE SCALE GENOMIC DNA]</scope>
    <source>
        <tissue evidence="1">Liver</tissue>
    </source>
</reference>
<keyword evidence="2" id="KW-1185">Reference proteome</keyword>
<protein>
    <submittedName>
        <fullName evidence="1">Uncharacterized protein</fullName>
    </submittedName>
</protein>
<sequence>MHSARCGGGNCPELDAHRRELPEVTLRMNSGWSPVLRGEEDVAMGFAAFPGTVLGASVKGCRSVNKRGILLSSHAPHRRAHTQQTSVSRAYAAWDGSISVPRVSSLSHLQRRPLTMQPSACGIICLRLLSQEDPGKTKLAAPLTQHPGTCRPRPAEHRLLLHRKANKSPDGDYRTITQSKELRENEAKPFVPPALWARGGITGGINREEDRNGHVTGQCQHCRGTVMTIDLVFCVCSRGTALSKDGLYFQGQTTGPRCQELQTQALQKLRQQRFSRSFVKIQNQRLLSGDGQGI</sequence>
<name>A0A091E6S2_FUKDA</name>